<dbReference type="GO" id="GO:0046872">
    <property type="term" value="F:metal ion binding"/>
    <property type="evidence" value="ECO:0007669"/>
    <property type="project" value="UniProtKB-ARBA"/>
</dbReference>
<dbReference type="OrthoDB" id="1924787at2759"/>
<evidence type="ECO:0000313" key="3">
    <source>
        <dbReference type="EMBL" id="CAH0378943.1"/>
    </source>
</evidence>
<evidence type="ECO:0000256" key="1">
    <source>
        <dbReference type="ARBA" id="ARBA00001962"/>
    </source>
</evidence>
<dbReference type="InterPro" id="IPR029063">
    <property type="entry name" value="SAM-dependent_MTases_sf"/>
</dbReference>
<reference evidence="3" key="1">
    <citation type="submission" date="2021-11" db="EMBL/GenBank/DDBJ databases">
        <authorList>
            <consortium name="Genoscope - CEA"/>
            <person name="William W."/>
        </authorList>
    </citation>
    <scope>NUCLEOTIDE SEQUENCE</scope>
</reference>
<dbReference type="GO" id="GO:0016491">
    <property type="term" value="F:oxidoreductase activity"/>
    <property type="evidence" value="ECO:0007669"/>
    <property type="project" value="UniProtKB-ARBA"/>
</dbReference>
<name>A0A8J2SZC2_9STRA</name>
<dbReference type="Pfam" id="PF05175">
    <property type="entry name" value="MTS"/>
    <property type="match status" value="1"/>
</dbReference>
<dbReference type="Pfam" id="PF05721">
    <property type="entry name" value="PhyH"/>
    <property type="match status" value="1"/>
</dbReference>
<proteinExistence type="predicted"/>
<organism evidence="3 4">
    <name type="scientific">Pelagomonas calceolata</name>
    <dbReference type="NCBI Taxonomy" id="35677"/>
    <lineage>
        <taxon>Eukaryota</taxon>
        <taxon>Sar</taxon>
        <taxon>Stramenopiles</taxon>
        <taxon>Ochrophyta</taxon>
        <taxon>Pelagophyceae</taxon>
        <taxon>Pelagomonadales</taxon>
        <taxon>Pelagomonadaceae</taxon>
        <taxon>Pelagomonas</taxon>
    </lineage>
</organism>
<dbReference type="PANTHER" id="PTHR20883:SF48">
    <property type="entry name" value="ECTOINE DIOXYGENASE"/>
    <property type="match status" value="1"/>
</dbReference>
<keyword evidence="4" id="KW-1185">Reference proteome</keyword>
<dbReference type="SUPFAM" id="SSF51197">
    <property type="entry name" value="Clavaminate synthase-like"/>
    <property type="match status" value="1"/>
</dbReference>
<comment type="cofactor">
    <cofactor evidence="1">
        <name>Fe cation</name>
        <dbReference type="ChEBI" id="CHEBI:24875"/>
    </cofactor>
</comment>
<dbReference type="Gene3D" id="2.60.120.620">
    <property type="entry name" value="q2cbj1_9rhob like domain"/>
    <property type="match status" value="1"/>
</dbReference>
<dbReference type="CDD" id="cd02440">
    <property type="entry name" value="AdoMet_MTases"/>
    <property type="match status" value="1"/>
</dbReference>
<accession>A0A8J2SZC2</accession>
<dbReference type="SUPFAM" id="SSF53335">
    <property type="entry name" value="S-adenosyl-L-methionine-dependent methyltransferases"/>
    <property type="match status" value="1"/>
</dbReference>
<dbReference type="GO" id="GO:0008168">
    <property type="term" value="F:methyltransferase activity"/>
    <property type="evidence" value="ECO:0007669"/>
    <property type="project" value="InterPro"/>
</dbReference>
<evidence type="ECO:0000313" key="4">
    <source>
        <dbReference type="Proteomes" id="UP000789595"/>
    </source>
</evidence>
<dbReference type="PANTHER" id="PTHR20883">
    <property type="entry name" value="PHYTANOYL-COA DIOXYGENASE DOMAIN CONTAINING 1"/>
    <property type="match status" value="1"/>
</dbReference>
<sequence>MRLLLVAWAAVRAEDKHCDWTSYATRYADVRAAFGYDEHALRAHYVAHGRGEGRACAINEAPAPALACAPDCDLGWAAGLVEEAARPQAWTAWDAPGGISVQYLSRPDMAHGGGNTAFGAALVDKAAALGAHRRCLEFCAGPGFIGFALLGRAACKNLVLVDVNPLSVAAARETIRVNELGDRAVAYVSDGLAGLPQSEEGRLDLVVSNPPHFVSADAWDAWWAMVGGARTPSSDRTRAMTVDAGWRLHARFYANIGRFLAPGGRVIFQENAGGSVLEDFSSMVRAARDVNFDKVEGPDVHGYWYLEVTRADPIQTTLEDLKNYGFAVVSRTDAGADTATDLQLLRARLVARLEEAEVCKTMFGSPSCATTDESAHDDHASYRLWGLLGDAAVGPLVRPLVDLPVIRGIAAARLGADHQVHGCTVYVGAPSTRENVWHYDFTNQEAAFRMRETRSHRGEHGTHLAAMVFLQDTDARTGATVVAPGSHRWAARDFVTAGQVRNFTETAAAAGAAGINATRIAVAVNEGDVLFFDGALLHATGAFPAGAATPAAFRYAVVIHFATQRASRNWHRTAMGTAYLGGHARLETSFEEETVLFHPDDDLDAIAVAFARRRGLDAAALTEALRATRRRYPAPAPPPCGTGARQDDAWSERFAEVDTATAGLRNLAPHEYGHFNGPWLENAWIDRWRNQPKEAFGGRVPVFAQWTDAVFLRGTDDAMDAAMAASVEALKAAMRPDVAYVTLSQHDEGLRVLDVGLAASKNLLVLSAGGAGDVALPLVADGITRPFDDGGEFTAALLPRKYTFLLCGRATHAVRRRIADIIAGDPTLDAATVTYFGQDWRSRLNEATYVVAPRGYGRSSFFLYECLAAGALPIYVYDDEPWLPYALPVDVVRVDALGDVMRRLLDAPRAPDDLAARRAAALATAPHLSFDGLWTHVADFFGGRGPLRCRPRPAATQTPSQVLPNATAPFREIVVNLVPPMGAAPGPEAVRWFANETALDAARRFAAVHGVATAPECDVACAVGRLEAVMLRDADRRPSVTANNCETYTECMSAARARAL</sequence>
<dbReference type="InterPro" id="IPR008775">
    <property type="entry name" value="Phytyl_CoA_dOase-like"/>
</dbReference>
<dbReference type="Gene3D" id="3.40.50.150">
    <property type="entry name" value="Vaccinia Virus protein VP39"/>
    <property type="match status" value="1"/>
</dbReference>
<protein>
    <recommendedName>
        <fullName evidence="2">Methyltransferase small domain-containing protein</fullName>
    </recommendedName>
</protein>
<gene>
    <name evidence="3" type="ORF">PECAL_6P05440</name>
</gene>
<evidence type="ECO:0000259" key="2">
    <source>
        <dbReference type="Pfam" id="PF05175"/>
    </source>
</evidence>
<dbReference type="EMBL" id="CAKKNE010000006">
    <property type="protein sequence ID" value="CAH0378943.1"/>
    <property type="molecule type" value="Genomic_DNA"/>
</dbReference>
<feature type="domain" description="Methyltransferase small" evidence="2">
    <location>
        <begin position="131"/>
        <end position="230"/>
    </location>
</feature>
<dbReference type="InterPro" id="IPR007848">
    <property type="entry name" value="Small_mtfrase_dom"/>
</dbReference>
<dbReference type="Proteomes" id="UP000789595">
    <property type="component" value="Unassembled WGS sequence"/>
</dbReference>
<comment type="caution">
    <text evidence="3">The sequence shown here is derived from an EMBL/GenBank/DDBJ whole genome shotgun (WGS) entry which is preliminary data.</text>
</comment>
<dbReference type="AlphaFoldDB" id="A0A8J2SZC2"/>